<dbReference type="eggNOG" id="ENOG5033ISD">
    <property type="taxonomic scope" value="Bacteria"/>
</dbReference>
<keyword evidence="1" id="KW-1133">Transmembrane helix</keyword>
<evidence type="ECO:0000313" key="2">
    <source>
        <dbReference type="EMBL" id="KRL84626.1"/>
    </source>
</evidence>
<keyword evidence="1" id="KW-0472">Membrane</keyword>
<name>A0A0R1U199_9LACO</name>
<gene>
    <name evidence="2" type="ORF">FC32_GL000524</name>
</gene>
<accession>A0A0R1U199</accession>
<dbReference type="AlphaFoldDB" id="A0A0R1U199"/>
<evidence type="ECO:0000313" key="3">
    <source>
        <dbReference type="Proteomes" id="UP000051324"/>
    </source>
</evidence>
<reference evidence="2 3" key="1">
    <citation type="journal article" date="2015" name="Genome Announc.">
        <title>Expanding the biotechnology potential of lactobacilli through comparative genomics of 213 strains and associated genera.</title>
        <authorList>
            <person name="Sun Z."/>
            <person name="Harris H.M."/>
            <person name="McCann A."/>
            <person name="Guo C."/>
            <person name="Argimon S."/>
            <person name="Zhang W."/>
            <person name="Yang X."/>
            <person name="Jeffery I.B."/>
            <person name="Cooney J.C."/>
            <person name="Kagawa T.F."/>
            <person name="Liu W."/>
            <person name="Song Y."/>
            <person name="Salvetti E."/>
            <person name="Wrobel A."/>
            <person name="Rasinkangas P."/>
            <person name="Parkhill J."/>
            <person name="Rea M.C."/>
            <person name="O'Sullivan O."/>
            <person name="Ritari J."/>
            <person name="Douillard F.P."/>
            <person name="Paul Ross R."/>
            <person name="Yang R."/>
            <person name="Briner A.E."/>
            <person name="Felis G.E."/>
            <person name="de Vos W.M."/>
            <person name="Barrangou R."/>
            <person name="Klaenhammer T.R."/>
            <person name="Caufield P.W."/>
            <person name="Cui Y."/>
            <person name="Zhang H."/>
            <person name="O'Toole P.W."/>
        </authorList>
    </citation>
    <scope>NUCLEOTIDE SEQUENCE [LARGE SCALE GENOMIC DNA]</scope>
    <source>
        <strain evidence="2 3">DSM 16634</strain>
    </source>
</reference>
<keyword evidence="3" id="KW-1185">Reference proteome</keyword>
<evidence type="ECO:0000256" key="1">
    <source>
        <dbReference type="SAM" id="Phobius"/>
    </source>
</evidence>
<organism evidence="2 3">
    <name type="scientific">Ligilactobacillus apodemi DSM 16634 = JCM 16172</name>
    <dbReference type="NCBI Taxonomy" id="1423724"/>
    <lineage>
        <taxon>Bacteria</taxon>
        <taxon>Bacillati</taxon>
        <taxon>Bacillota</taxon>
        <taxon>Bacilli</taxon>
        <taxon>Lactobacillales</taxon>
        <taxon>Lactobacillaceae</taxon>
        <taxon>Ligilactobacillus</taxon>
    </lineage>
</organism>
<comment type="caution">
    <text evidence="2">The sequence shown here is derived from an EMBL/GenBank/DDBJ whole genome shotgun (WGS) entry which is preliminary data.</text>
</comment>
<protein>
    <submittedName>
        <fullName evidence="2">Uncharacterized protein</fullName>
    </submittedName>
</protein>
<keyword evidence="1" id="KW-0812">Transmembrane</keyword>
<dbReference type="OrthoDB" id="2328439at2"/>
<proteinExistence type="predicted"/>
<dbReference type="EMBL" id="AZFT01000049">
    <property type="protein sequence ID" value="KRL84626.1"/>
    <property type="molecule type" value="Genomic_DNA"/>
</dbReference>
<feature type="transmembrane region" description="Helical" evidence="1">
    <location>
        <begin position="6"/>
        <end position="24"/>
    </location>
</feature>
<dbReference type="RefSeq" id="WP_025087476.1">
    <property type="nucleotide sequence ID" value="NZ_AZFT01000049.1"/>
</dbReference>
<sequence>MFFQILNVVLVVVMTILVIVVKGLPKHISEIMMENMKHKNAKELQVESYFKELGGKQQLEILSVWTNLLVDLEYMKKMYGIDSKGSVERYNKLIHDTFIYGSDKTVKLLSLYTSSMYRGNTRQAKLVMYIAYIASSLKEDFTGYSSSPQTLLQLKMTDYEQNKEEFIEMQKEIEHELRE</sequence>
<dbReference type="PATRIC" id="fig|1423724.4.peg.552"/>
<dbReference type="Proteomes" id="UP000051324">
    <property type="component" value="Unassembled WGS sequence"/>
</dbReference>